<organism evidence="6 7">
    <name type="scientific">Wenyingzhuangia fucanilytica</name>
    <dbReference type="NCBI Taxonomy" id="1790137"/>
    <lineage>
        <taxon>Bacteria</taxon>
        <taxon>Pseudomonadati</taxon>
        <taxon>Bacteroidota</taxon>
        <taxon>Flavobacteriia</taxon>
        <taxon>Flavobacteriales</taxon>
        <taxon>Flavobacteriaceae</taxon>
        <taxon>Wenyingzhuangia</taxon>
    </lineage>
</organism>
<dbReference type="InterPro" id="IPR036909">
    <property type="entry name" value="Cyt_c-like_dom_sf"/>
</dbReference>
<dbReference type="Pfam" id="PF00034">
    <property type="entry name" value="Cytochrom_C"/>
    <property type="match status" value="1"/>
</dbReference>
<dbReference type="PANTHER" id="PTHR33546">
    <property type="entry name" value="LARGE, MULTIFUNCTIONAL SECRETED PROTEIN-RELATED"/>
    <property type="match status" value="1"/>
</dbReference>
<dbReference type="SUPFAM" id="SSF63829">
    <property type="entry name" value="Calcium-dependent phosphotriesterase"/>
    <property type="match status" value="1"/>
</dbReference>
<dbReference type="PROSITE" id="PS51007">
    <property type="entry name" value="CYTC"/>
    <property type="match status" value="1"/>
</dbReference>
<name>A0A1B1Y310_9FLAO</name>
<dbReference type="InterPro" id="IPR011989">
    <property type="entry name" value="ARM-like"/>
</dbReference>
<evidence type="ECO:0000256" key="4">
    <source>
        <dbReference type="PROSITE-ProRule" id="PRU00433"/>
    </source>
</evidence>
<dbReference type="Gene3D" id="1.10.760.10">
    <property type="entry name" value="Cytochrome c-like domain"/>
    <property type="match status" value="1"/>
</dbReference>
<dbReference type="RefSeq" id="WP_068824232.1">
    <property type="nucleotide sequence ID" value="NZ_CP014224.1"/>
</dbReference>
<keyword evidence="7" id="KW-1185">Reference proteome</keyword>
<feature type="domain" description="Cytochrome c" evidence="5">
    <location>
        <begin position="615"/>
        <end position="709"/>
    </location>
</feature>
<dbReference type="Pfam" id="PF23500">
    <property type="entry name" value="DUF7133"/>
    <property type="match status" value="1"/>
</dbReference>
<reference evidence="6 7" key="1">
    <citation type="submission" date="2016-02" db="EMBL/GenBank/DDBJ databases">
        <authorList>
            <person name="Wen L."/>
            <person name="He K."/>
            <person name="Yang H."/>
        </authorList>
    </citation>
    <scope>NUCLEOTIDE SEQUENCE [LARGE SCALE GENOMIC DNA]</scope>
    <source>
        <strain evidence="6 7">CZ1127</strain>
    </source>
</reference>
<evidence type="ECO:0000259" key="5">
    <source>
        <dbReference type="PROSITE" id="PS51007"/>
    </source>
</evidence>
<dbReference type="OrthoDB" id="9808161at2"/>
<accession>A0A1B1Y310</accession>
<dbReference type="InterPro" id="IPR016024">
    <property type="entry name" value="ARM-type_fold"/>
</dbReference>
<evidence type="ECO:0000313" key="7">
    <source>
        <dbReference type="Proteomes" id="UP000092967"/>
    </source>
</evidence>
<dbReference type="SUPFAM" id="SSF48371">
    <property type="entry name" value="ARM repeat"/>
    <property type="match status" value="1"/>
</dbReference>
<dbReference type="InterPro" id="IPR009056">
    <property type="entry name" value="Cyt_c-like_dom"/>
</dbReference>
<dbReference type="PANTHER" id="PTHR33546:SF1">
    <property type="entry name" value="LARGE, MULTIFUNCTIONAL SECRETED PROTEIN"/>
    <property type="match status" value="1"/>
</dbReference>
<evidence type="ECO:0000256" key="1">
    <source>
        <dbReference type="ARBA" id="ARBA00022617"/>
    </source>
</evidence>
<gene>
    <name evidence="6" type="ORF">AXE80_01960</name>
</gene>
<dbReference type="Gene3D" id="2.120.10.30">
    <property type="entry name" value="TolB, C-terminal domain"/>
    <property type="match status" value="1"/>
</dbReference>
<dbReference type="KEGG" id="wfu:AXE80_01960"/>
<sequence length="743" mass="84766">MNKYISCLFIIIGIACSKKNYEEPTIDLSSYQIEKDFELKAVTSEPFIEAPVTMDFDNKGRIWVVEMRGYMQNLDGTGENMPNGRIVILEDLDNDGITDHSKVFLDSLILPRALAHVYGGLLYAEPPNLWFVEIKDDKPLNKVLVDDKYVTSGNVEHQPNGLMMHIDNWIYNAKSSYRYQRKFGKWYKERTYFRGQWGISKDNFGRLYHNHNSVILRGDLVLPNTYRKNPNFIPEVALGKTLNKNQRVYPLHATSVNRGYIKGNLDKDSLLVNVTAACAPLIYRGDQFPSNYMENAFICAPEANVVKRNVLNFSNNDINAIHPTANKEFLASTDEGFRPVNLFNGPDGNIYVVDMHRGILQDKAYLTPYLKKHYKNKQLDTVIGMGRILKIQHKDYKPKEITNLTKSNTKDLVTYLDHPNGWYRDRAQQLLIQRKDYHIINDLKKLISNTNNPITQIHALHTLNGLDALSFNFLYQLTKQKEISSKTLSHIIVLIEQKAHTVYISDAKDCLEHLVTKNNMDVDIYLASSLGKWIQLSPKSFYPVLLKIANRHKNKNIIQEGVLSSISQQEENFLAYINNQQIDNPLLISYIDEVIKTKEAKAIKKNIIIKKQNELSINAGKSIFNNLCANCHGDQGEGITNLAPPFINSEYISESSNRLALVLLHGLSGPIKVNGKSYNLTATMPGLINNPEYSDKDIQNIIAYLQHTFSDDPKPISTNKIKKLRNLKPKSGVFSEEELLKIK</sequence>
<dbReference type="GO" id="GO:0046872">
    <property type="term" value="F:metal ion binding"/>
    <property type="evidence" value="ECO:0007669"/>
    <property type="project" value="UniProtKB-KW"/>
</dbReference>
<keyword evidence="3 4" id="KW-0408">Iron</keyword>
<proteinExistence type="predicted"/>
<dbReference type="GO" id="GO:0009055">
    <property type="term" value="F:electron transfer activity"/>
    <property type="evidence" value="ECO:0007669"/>
    <property type="project" value="InterPro"/>
</dbReference>
<dbReference type="GO" id="GO:0020037">
    <property type="term" value="F:heme binding"/>
    <property type="evidence" value="ECO:0007669"/>
    <property type="project" value="InterPro"/>
</dbReference>
<dbReference type="InterPro" id="IPR055557">
    <property type="entry name" value="DUF7133"/>
</dbReference>
<evidence type="ECO:0000313" key="6">
    <source>
        <dbReference type="EMBL" id="ANW95128.1"/>
    </source>
</evidence>
<dbReference type="Gene3D" id="1.25.10.10">
    <property type="entry name" value="Leucine-rich Repeat Variant"/>
    <property type="match status" value="1"/>
</dbReference>
<keyword evidence="1 4" id="KW-0349">Heme</keyword>
<evidence type="ECO:0000256" key="3">
    <source>
        <dbReference type="ARBA" id="ARBA00023004"/>
    </source>
</evidence>
<evidence type="ECO:0000256" key="2">
    <source>
        <dbReference type="ARBA" id="ARBA00022723"/>
    </source>
</evidence>
<dbReference type="Proteomes" id="UP000092967">
    <property type="component" value="Chromosome"/>
</dbReference>
<dbReference type="PROSITE" id="PS51257">
    <property type="entry name" value="PROKAR_LIPOPROTEIN"/>
    <property type="match status" value="1"/>
</dbReference>
<protein>
    <recommendedName>
        <fullName evidence="5">Cytochrome c domain-containing protein</fullName>
    </recommendedName>
</protein>
<dbReference type="STRING" id="1790137.AXE80_01960"/>
<dbReference type="AlphaFoldDB" id="A0A1B1Y310"/>
<dbReference type="SUPFAM" id="SSF46626">
    <property type="entry name" value="Cytochrome c"/>
    <property type="match status" value="1"/>
</dbReference>
<keyword evidence="2 4" id="KW-0479">Metal-binding</keyword>
<dbReference type="InterPro" id="IPR011042">
    <property type="entry name" value="6-blade_b-propeller_TolB-like"/>
</dbReference>
<dbReference type="EMBL" id="CP014224">
    <property type="protein sequence ID" value="ANW95128.1"/>
    <property type="molecule type" value="Genomic_DNA"/>
</dbReference>